<dbReference type="Proteomes" id="UP001562357">
    <property type="component" value="Unassembled WGS sequence"/>
</dbReference>
<feature type="compositionally biased region" description="Polar residues" evidence="2">
    <location>
        <begin position="251"/>
        <end position="266"/>
    </location>
</feature>
<name>A0ABQ0CXU0_9HYPO</name>
<dbReference type="InterPro" id="IPR019432">
    <property type="entry name" value="Acyltransferase_MbtK/IucB-like"/>
</dbReference>
<protein>
    <recommendedName>
        <fullName evidence="3">Acyltransferase MbtK/IucB-like conserved domain-containing protein</fullName>
    </recommendedName>
</protein>
<reference evidence="5" key="1">
    <citation type="submission" date="2024-06" db="EMBL/GenBank/DDBJ databases">
        <title>Draft Genome Sequences of Epichloe bromicola Strains Isolated from Elymus ciliaris.</title>
        <authorList>
            <consortium name="Epichloe bromicola genome sequencing consortium"/>
            <person name="Miura A."/>
            <person name="Imano S."/>
            <person name="Ashida A."/>
            <person name="Sato I."/>
            <person name="Chiba S."/>
            <person name="Tanaka A."/>
            <person name="Camagna M."/>
            <person name="Takemoto D."/>
        </authorList>
    </citation>
    <scope>NUCLEOTIDE SEQUENCE [LARGE SCALE GENOMIC DNA]</scope>
    <source>
        <strain evidence="5">DP</strain>
    </source>
</reference>
<sequence length="563" mass="63456">MTPQILHLPDGKKFTVAPVFGGMGFRSHDHHNLLHPYPVGWMTVLHTEEERVELEPCDRDASSSSSSSSSRNIHQGNSQTARHVVGADQDENAAQPKPKRRTKPFHLPTLQHDTLFISSISIPSNSEFKPAVSPTRETAMMLWITLYWYFHQPEPDHGLNTAACKGTPDGAKPRGDWKIKIKRDGVLRGRNLIPKLERMGLIASEDTFVGTSMDDNGQEWANMFVSKRMFWQTPAHLFLFTLQPVAKSRSPGLQSTSGSPDTSQPGSPREEEASSSSSTRPLHWRSPSGGSCTPTGGQLAADVPGVPMPTAPPPSMPGYPIGPYFSSSHLPTYYPPPPLQYIYTNNIRHPLRPKPPRMGEVFYTRFIESMGQYLSFRVASCSPQPVPYLGPMGPNPPEKGQLSSMSDKELIRSWFENPRVKEFWGEHTSDFLESGLRSKHSFPVIGQWDGVPFGFFEVYWVKEDTLGRHVGSDVGDWDRGIHILVGEEWSRGRVAAWLTSLVHWCLTSDYRTMNICLEPRVDNKRVMRHLDACGFSKEKQVSFPHKQAWFVKLRREFWDGPEL</sequence>
<comment type="caution">
    <text evidence="4">The sequence shown here is derived from an EMBL/GenBank/DDBJ whole genome shotgun (WGS) entry which is preliminary data.</text>
</comment>
<dbReference type="PANTHER" id="PTHR31438">
    <property type="entry name" value="LYSINE N-ACYLTRANSFERASE C17G9.06C-RELATED"/>
    <property type="match status" value="1"/>
</dbReference>
<dbReference type="SUPFAM" id="SSF55729">
    <property type="entry name" value="Acyl-CoA N-acyltransferases (Nat)"/>
    <property type="match status" value="1"/>
</dbReference>
<dbReference type="SMART" id="SM01006">
    <property type="entry name" value="AlcB"/>
    <property type="match status" value="1"/>
</dbReference>
<evidence type="ECO:0000256" key="2">
    <source>
        <dbReference type="SAM" id="MobiDB-lite"/>
    </source>
</evidence>
<feature type="region of interest" description="Disordered" evidence="2">
    <location>
        <begin position="249"/>
        <end position="311"/>
    </location>
</feature>
<keyword evidence="5" id="KW-1185">Reference proteome</keyword>
<feature type="compositionally biased region" description="Low complexity" evidence="2">
    <location>
        <begin position="286"/>
        <end position="297"/>
    </location>
</feature>
<feature type="compositionally biased region" description="Polar residues" evidence="2">
    <location>
        <begin position="71"/>
        <end position="81"/>
    </location>
</feature>
<comment type="similarity">
    <text evidence="1">Belongs to the lysine N-acyltransferase MbtK family.</text>
</comment>
<feature type="domain" description="Acyltransferase MbtK/IucB-like conserved" evidence="3">
    <location>
        <begin position="401"/>
        <end position="442"/>
    </location>
</feature>
<dbReference type="Pfam" id="PF13523">
    <property type="entry name" value="Acetyltransf_8"/>
    <property type="match status" value="1"/>
</dbReference>
<evidence type="ECO:0000256" key="1">
    <source>
        <dbReference type="ARBA" id="ARBA00009893"/>
    </source>
</evidence>
<dbReference type="EMBL" id="BAAFGZ010000382">
    <property type="protein sequence ID" value="GAB0138241.1"/>
    <property type="molecule type" value="Genomic_DNA"/>
</dbReference>
<feature type="region of interest" description="Disordered" evidence="2">
    <location>
        <begin position="52"/>
        <end position="106"/>
    </location>
</feature>
<evidence type="ECO:0000259" key="3">
    <source>
        <dbReference type="SMART" id="SM01006"/>
    </source>
</evidence>
<accession>A0ABQ0CXU0</accession>
<dbReference type="PANTHER" id="PTHR31438:SF1">
    <property type="entry name" value="LYSINE N-ACYLTRANSFERASE C17G9.06C-RELATED"/>
    <property type="match status" value="1"/>
</dbReference>
<feature type="compositionally biased region" description="Basic and acidic residues" evidence="2">
    <location>
        <begin position="52"/>
        <end position="61"/>
    </location>
</feature>
<dbReference type="InterPro" id="IPR016181">
    <property type="entry name" value="Acyl_CoA_acyltransferase"/>
</dbReference>
<evidence type="ECO:0000313" key="4">
    <source>
        <dbReference type="EMBL" id="GAB0138241.1"/>
    </source>
</evidence>
<organism evidence="4 5">
    <name type="scientific">Epichloe bromicola</name>
    <dbReference type="NCBI Taxonomy" id="79588"/>
    <lineage>
        <taxon>Eukaryota</taxon>
        <taxon>Fungi</taxon>
        <taxon>Dikarya</taxon>
        <taxon>Ascomycota</taxon>
        <taxon>Pezizomycotina</taxon>
        <taxon>Sordariomycetes</taxon>
        <taxon>Hypocreomycetidae</taxon>
        <taxon>Hypocreales</taxon>
        <taxon>Clavicipitaceae</taxon>
        <taxon>Epichloe</taxon>
    </lineage>
</organism>
<evidence type="ECO:0000313" key="5">
    <source>
        <dbReference type="Proteomes" id="UP001562357"/>
    </source>
</evidence>
<proteinExistence type="inferred from homology"/>
<dbReference type="Gene3D" id="3.40.630.30">
    <property type="match status" value="1"/>
</dbReference>
<gene>
    <name evidence="4" type="primary">g6478</name>
    <name evidence="4" type="ORF">EsDP_00006478</name>
</gene>